<organism evidence="2 3">
    <name type="scientific">Cynoglossus semilaevis</name>
    <name type="common">Tongue sole</name>
    <dbReference type="NCBI Taxonomy" id="244447"/>
    <lineage>
        <taxon>Eukaryota</taxon>
        <taxon>Metazoa</taxon>
        <taxon>Chordata</taxon>
        <taxon>Craniata</taxon>
        <taxon>Vertebrata</taxon>
        <taxon>Euteleostomi</taxon>
        <taxon>Actinopterygii</taxon>
        <taxon>Neopterygii</taxon>
        <taxon>Teleostei</taxon>
        <taxon>Neoteleostei</taxon>
        <taxon>Acanthomorphata</taxon>
        <taxon>Carangaria</taxon>
        <taxon>Pleuronectiformes</taxon>
        <taxon>Pleuronectoidei</taxon>
        <taxon>Cynoglossidae</taxon>
        <taxon>Cynoglossinae</taxon>
        <taxon>Cynoglossus</taxon>
    </lineage>
</organism>
<dbReference type="Ensembl" id="ENSCSET00000018068.1">
    <property type="protein sequence ID" value="ENSCSEP00000017848.1"/>
    <property type="gene ID" value="ENSCSEG00000011453.1"/>
</dbReference>
<dbReference type="AlphaFoldDB" id="A0A3P8VRL0"/>
<evidence type="ECO:0000313" key="2">
    <source>
        <dbReference type="Ensembl" id="ENSCSEP00000017848.1"/>
    </source>
</evidence>
<evidence type="ECO:0000256" key="1">
    <source>
        <dbReference type="SAM" id="MobiDB-lite"/>
    </source>
</evidence>
<dbReference type="Proteomes" id="UP000265120">
    <property type="component" value="Chromosome Z"/>
</dbReference>
<name>A0A3P8VRL0_CYNSE</name>
<dbReference type="GeneTree" id="ENSGT00940000166405"/>
<dbReference type="PANTHER" id="PTHR46060">
    <property type="entry name" value="MARINER MOS1 TRANSPOSASE-LIKE PROTEIN"/>
    <property type="match status" value="1"/>
</dbReference>
<evidence type="ECO:0008006" key="4">
    <source>
        <dbReference type="Google" id="ProtNLM"/>
    </source>
</evidence>
<dbReference type="InParanoid" id="A0A3P8VRL0"/>
<evidence type="ECO:0000313" key="3">
    <source>
        <dbReference type="Proteomes" id="UP000265120"/>
    </source>
</evidence>
<reference evidence="2" key="2">
    <citation type="submission" date="2025-08" db="UniProtKB">
        <authorList>
            <consortium name="Ensembl"/>
        </authorList>
    </citation>
    <scope>IDENTIFICATION</scope>
</reference>
<dbReference type="InterPro" id="IPR052709">
    <property type="entry name" value="Transposase-MT_Hybrid"/>
</dbReference>
<reference evidence="2" key="3">
    <citation type="submission" date="2025-09" db="UniProtKB">
        <authorList>
            <consortium name="Ensembl"/>
        </authorList>
    </citation>
    <scope>IDENTIFICATION</scope>
</reference>
<dbReference type="STRING" id="244447.ENSCSEP00000017848"/>
<proteinExistence type="predicted"/>
<reference evidence="2 3" key="1">
    <citation type="journal article" date="2014" name="Nat. Genet.">
        <title>Whole-genome sequence of a flatfish provides insights into ZW sex chromosome evolution and adaptation to a benthic lifestyle.</title>
        <authorList>
            <person name="Chen S."/>
            <person name="Zhang G."/>
            <person name="Shao C."/>
            <person name="Huang Q."/>
            <person name="Liu G."/>
            <person name="Zhang P."/>
            <person name="Song W."/>
            <person name="An N."/>
            <person name="Chalopin D."/>
            <person name="Volff J.N."/>
            <person name="Hong Y."/>
            <person name="Li Q."/>
            <person name="Sha Z."/>
            <person name="Zhou H."/>
            <person name="Xie M."/>
            <person name="Yu Q."/>
            <person name="Liu Y."/>
            <person name="Xiang H."/>
            <person name="Wang N."/>
            <person name="Wu K."/>
            <person name="Yang C."/>
            <person name="Zhou Q."/>
            <person name="Liao X."/>
            <person name="Yang L."/>
            <person name="Hu Q."/>
            <person name="Zhang J."/>
            <person name="Meng L."/>
            <person name="Jin L."/>
            <person name="Tian Y."/>
            <person name="Lian J."/>
            <person name="Yang J."/>
            <person name="Miao G."/>
            <person name="Liu S."/>
            <person name="Liang Z."/>
            <person name="Yan F."/>
            <person name="Li Y."/>
            <person name="Sun B."/>
            <person name="Zhang H."/>
            <person name="Zhang J."/>
            <person name="Zhu Y."/>
            <person name="Du M."/>
            <person name="Zhao Y."/>
            <person name="Schartl M."/>
            <person name="Tang Q."/>
            <person name="Wang J."/>
        </authorList>
    </citation>
    <scope>NUCLEOTIDE SEQUENCE</scope>
</reference>
<feature type="compositionally biased region" description="Basic and acidic residues" evidence="1">
    <location>
        <begin position="135"/>
        <end position="153"/>
    </location>
</feature>
<keyword evidence="3" id="KW-1185">Reference proteome</keyword>
<dbReference type="PANTHER" id="PTHR46060:SF1">
    <property type="entry name" value="MARINER MOS1 TRANSPOSASE-LIKE PROTEIN"/>
    <property type="match status" value="1"/>
</dbReference>
<feature type="region of interest" description="Disordered" evidence="1">
    <location>
        <begin position="135"/>
        <end position="175"/>
    </location>
</feature>
<feature type="compositionally biased region" description="Low complexity" evidence="1">
    <location>
        <begin position="154"/>
        <end position="167"/>
    </location>
</feature>
<dbReference type="OMA" id="LERRYCI"/>
<protein>
    <recommendedName>
        <fullName evidence="4">Mos1 transposase HTH domain-containing protein</fullName>
    </recommendedName>
</protein>
<sequence length="175" mass="19732">MFYGVLQPSKKMNNFEIRANVKFLTKLEWKPGKIVEALQQVYGDSSPSRAVVHAWVKRFKEGKEELQDEPKDEKASAAKNEQMVELVRGLVEEDQQITVDAITNEVGIPYGLAFSILTEDLGLHRLSGRWVPKSVHEDKSIDVSAGKTDRSDDTSISTETRRSSTSIPQRRVNDT</sequence>
<accession>A0A3P8VRL0</accession>